<dbReference type="AlphaFoldDB" id="A0A0C6FIZ4"/>
<protein>
    <submittedName>
        <fullName evidence="1">Phage-related protein</fullName>
    </submittedName>
</protein>
<sequence>MKPVSFLGDSRSVLQHFPDAARYQAGVELRAVQTGLEPSDWKPMKTVGPGVREIRIRERSGAFRIIYLATLPDRILVLHAFQKKTQQTARTDIELAAKRLRDWQAQHDD</sequence>
<gene>
    <name evidence="1" type="ORF">Maq22A_1p30710</name>
</gene>
<dbReference type="OrthoDB" id="9797093at2"/>
<geneLocation type="plasmid" evidence="2">
    <name>pMaq22A_1p DNA</name>
</geneLocation>
<dbReference type="InterPro" id="IPR009241">
    <property type="entry name" value="HigB-like"/>
</dbReference>
<dbReference type="Proteomes" id="UP000061432">
    <property type="component" value="Plasmid pMaq22A_1p"/>
</dbReference>
<dbReference type="Pfam" id="PF05973">
    <property type="entry name" value="Gp49"/>
    <property type="match status" value="1"/>
</dbReference>
<dbReference type="EMBL" id="AP014705">
    <property type="protein sequence ID" value="BAQ48493.1"/>
    <property type="molecule type" value="Genomic_DNA"/>
</dbReference>
<evidence type="ECO:0000313" key="2">
    <source>
        <dbReference type="Proteomes" id="UP000061432"/>
    </source>
</evidence>
<evidence type="ECO:0000313" key="1">
    <source>
        <dbReference type="EMBL" id="BAQ48493.1"/>
    </source>
</evidence>
<dbReference type="KEGG" id="maqu:Maq22A_1p30710"/>
<reference evidence="2" key="2">
    <citation type="submission" date="2015-01" db="EMBL/GenBank/DDBJ databases">
        <title>Complete genome sequence of Methylobacterium aquaticum strain 22A.</title>
        <authorList>
            <person name="Tani A."/>
            <person name="Ogura Y."/>
            <person name="Hayashi T."/>
        </authorList>
    </citation>
    <scope>NUCLEOTIDE SEQUENCE [LARGE SCALE GENOMIC DNA]</scope>
    <source>
        <strain evidence="2">MA-22A</strain>
        <plasmid evidence="2">Plasmid pMaq22A_1p DNA</plasmid>
    </source>
</reference>
<dbReference type="PATRIC" id="fig|270351.10.peg.5452"/>
<organism evidence="1 2">
    <name type="scientific">Methylobacterium aquaticum</name>
    <dbReference type="NCBI Taxonomy" id="270351"/>
    <lineage>
        <taxon>Bacteria</taxon>
        <taxon>Pseudomonadati</taxon>
        <taxon>Pseudomonadota</taxon>
        <taxon>Alphaproteobacteria</taxon>
        <taxon>Hyphomicrobiales</taxon>
        <taxon>Methylobacteriaceae</taxon>
        <taxon>Methylobacterium</taxon>
    </lineage>
</organism>
<proteinExistence type="predicted"/>
<reference evidence="1 2" key="1">
    <citation type="journal article" date="2015" name="Genome Announc.">
        <title>Complete Genome Sequence of Methylobacterium aquaticum Strain 22A, Isolated from Racomitrium japonicum Moss.</title>
        <authorList>
            <person name="Tani A."/>
            <person name="Ogura Y."/>
            <person name="Hayashi T."/>
            <person name="Kimbara K."/>
        </authorList>
    </citation>
    <scope>NUCLEOTIDE SEQUENCE [LARGE SCALE GENOMIC DNA]</scope>
    <source>
        <strain evidence="1 2">MA-22A</strain>
        <plasmid evidence="2">Plasmid pMaq22A_1p DNA</plasmid>
    </source>
</reference>
<dbReference type="RefSeq" id="WP_060849739.1">
    <property type="nucleotide sequence ID" value="NZ_AP014705.1"/>
</dbReference>
<accession>A0A0C6FIZ4</accession>
<keyword evidence="1" id="KW-0614">Plasmid</keyword>
<name>A0A0C6FIZ4_9HYPH</name>